<dbReference type="CDD" id="cd09912">
    <property type="entry name" value="DLP_2"/>
    <property type="match status" value="1"/>
</dbReference>
<dbReference type="GO" id="GO:0005525">
    <property type="term" value="F:GTP binding"/>
    <property type="evidence" value="ECO:0007669"/>
    <property type="project" value="UniProtKB-KW"/>
</dbReference>
<dbReference type="OrthoDB" id="5477114at2"/>
<evidence type="ECO:0000256" key="1">
    <source>
        <dbReference type="ARBA" id="ARBA00004370"/>
    </source>
</evidence>
<keyword evidence="4" id="KW-0342">GTP-binding</keyword>
<gene>
    <name evidence="8" type="ORF">AZF04_18235</name>
</gene>
<dbReference type="PANTHER" id="PTHR10465">
    <property type="entry name" value="TRANSMEMBRANE GTPASE FZO1"/>
    <property type="match status" value="1"/>
</dbReference>
<sequence>MEGDSHFFSSELEALVNKQEWVRKQQIIKKMESPVFEVAFCGHFSAGKSTIMNTILGAEILPTSPIPTSANIVSIANGNLGVSVQKANKEIKKWDGDIPWEQIRQWGMDGQSITDMRIFAPLTFLNNSIIYDTPGVDSTDPNHQKLTVEALFTTDVIIYVMEYNHVQSETNLYFLKQLSNEQKPIIILVNQVDKHNDKELSFNQFDESIKDTFKKWNIQYLDLFYTSMKKNDHPYNQFVQFEKKLKALLYHGNEVTKFSNQKLIDSFYLSLLSRLENDHEDWLLEKENDLQSKGFSLASRKQYELQIKEKNQLKEADTLLKKQLEEEWKKLFAQVTVFPYSTTELTRAWLESKDQNFKVGILFSKKKTVEEQQKRLDALILELNEKIKSLLSFHVIRSFEIIDKRQLTNRDQVEQALQQFSLNVDSEFFEESAIPSHISREFVFTFTKNKEAEIKKLLWKNAYGILELIIEGLKNSWEAQLQQKEVEVMQLKSLSSLFEEISEKETDFIEVKTTITNELQQSTDESLQKRLLEISIRSYPENVDIAPFIDFSNEQESVIETDWKWEPPPSNQVKTQVFNEEWFQEMEHLLRLDDYPKSFESKRNQLVERLKKHQNETFRLSLFGAFSAGKSSFANALLGKEVLPVSPHPTTATINTIKKSSTDHRNETAEIFFKSEEQLEKEIEFVSSQLGESFGLKKLKSWKPNLEQFSRSSQKTLAEYLLTVKKSFLEHEDWLANVKEVSLNQVNPYIANEEVACLVNAITIYYDCPLTESGVELIDTPGVNSIHGRHTNVAFQQLKHSDAVFYLTYYNHAFSKADQWFLQQLSFVNDGFKDDKLYFVLNAADLAENERELNGVKLHVYNELKRNGLASPKLYHLSSKEGLSVKKGEKKSSEGQHFLQFEEQFYQETIQELKRLNIEILQKEVQEYVVELAEAIQFLSESKSERERKLNNLKREKVELAKAIDQASASSVMTSITQELSELMVYLRERILFVFSDSFNEAINVTTITGHNKKQQSMALLEGLREYKNQSELFIKNELYATLVRIELKLAGELEAWYQESEEDIQRLWSTFSGSKPDIEMKLYQEVLPSLREIDPKSYLNEFKSTKHFFEEGGSKQLKERVVNDAVSSARNYLFEFEKELEILLLPVVSEKIEMEKQHLKQEIELVITRYASSFSEKEQNALKTEWSKWSGLEQLV</sequence>
<accession>A0A162EHG5</accession>
<dbReference type="InterPro" id="IPR045063">
    <property type="entry name" value="Dynamin_N"/>
</dbReference>
<feature type="coiled-coil region" evidence="6">
    <location>
        <begin position="906"/>
        <end position="970"/>
    </location>
</feature>
<keyword evidence="9" id="KW-1185">Reference proteome</keyword>
<dbReference type="InterPro" id="IPR027094">
    <property type="entry name" value="Mitofusin_fam"/>
</dbReference>
<name>A0A162EHG5_9BACI</name>
<dbReference type="RefSeq" id="WP_061948131.1">
    <property type="nucleotide sequence ID" value="NZ_LTAO01000011.1"/>
</dbReference>
<dbReference type="GO" id="GO:0003924">
    <property type="term" value="F:GTPase activity"/>
    <property type="evidence" value="ECO:0007669"/>
    <property type="project" value="InterPro"/>
</dbReference>
<keyword evidence="6" id="KW-0175">Coiled coil</keyword>
<dbReference type="AlphaFoldDB" id="A0A162EHG5"/>
<evidence type="ECO:0000256" key="5">
    <source>
        <dbReference type="ARBA" id="ARBA00023136"/>
    </source>
</evidence>
<evidence type="ECO:0000256" key="4">
    <source>
        <dbReference type="ARBA" id="ARBA00023134"/>
    </source>
</evidence>
<evidence type="ECO:0000259" key="7">
    <source>
        <dbReference type="Pfam" id="PF00350"/>
    </source>
</evidence>
<comment type="caution">
    <text evidence="8">The sequence shown here is derived from an EMBL/GenBank/DDBJ whole genome shotgun (WGS) entry which is preliminary data.</text>
</comment>
<feature type="domain" description="Dynamin N-terminal" evidence="7">
    <location>
        <begin position="622"/>
        <end position="828"/>
    </location>
</feature>
<feature type="domain" description="Dynamin N-terminal" evidence="7">
    <location>
        <begin position="38"/>
        <end position="191"/>
    </location>
</feature>
<dbReference type="Proteomes" id="UP000075806">
    <property type="component" value="Unassembled WGS sequence"/>
</dbReference>
<evidence type="ECO:0000256" key="2">
    <source>
        <dbReference type="ARBA" id="ARBA00022741"/>
    </source>
</evidence>
<protein>
    <recommendedName>
        <fullName evidence="7">Dynamin N-terminal domain-containing protein</fullName>
    </recommendedName>
</protein>
<dbReference type="InterPro" id="IPR027417">
    <property type="entry name" value="P-loop_NTPase"/>
</dbReference>
<dbReference type="Gene3D" id="3.40.50.300">
    <property type="entry name" value="P-loop containing nucleotide triphosphate hydrolases"/>
    <property type="match status" value="2"/>
</dbReference>
<dbReference type="EMBL" id="LTAO01000011">
    <property type="protein sequence ID" value="KYG32897.1"/>
    <property type="molecule type" value="Genomic_DNA"/>
</dbReference>
<evidence type="ECO:0000256" key="6">
    <source>
        <dbReference type="SAM" id="Coils"/>
    </source>
</evidence>
<evidence type="ECO:0000256" key="3">
    <source>
        <dbReference type="ARBA" id="ARBA00022801"/>
    </source>
</evidence>
<dbReference type="Pfam" id="PF00350">
    <property type="entry name" value="Dynamin_N"/>
    <property type="match status" value="2"/>
</dbReference>
<organism evidence="8 9">
    <name type="scientific">Alkalihalobacillus trypoxylicola</name>
    <dbReference type="NCBI Taxonomy" id="519424"/>
    <lineage>
        <taxon>Bacteria</taxon>
        <taxon>Bacillati</taxon>
        <taxon>Bacillota</taxon>
        <taxon>Bacilli</taxon>
        <taxon>Bacillales</taxon>
        <taxon>Bacillaceae</taxon>
        <taxon>Alkalihalobacillus</taxon>
    </lineage>
</organism>
<keyword evidence="2" id="KW-0547">Nucleotide-binding</keyword>
<dbReference type="PANTHER" id="PTHR10465:SF0">
    <property type="entry name" value="SARCALUMENIN"/>
    <property type="match status" value="1"/>
</dbReference>
<proteinExistence type="predicted"/>
<keyword evidence="5" id="KW-0472">Membrane</keyword>
<evidence type="ECO:0000313" key="9">
    <source>
        <dbReference type="Proteomes" id="UP000075806"/>
    </source>
</evidence>
<dbReference type="SUPFAM" id="SSF52540">
    <property type="entry name" value="P-loop containing nucleoside triphosphate hydrolases"/>
    <property type="match status" value="2"/>
</dbReference>
<dbReference type="GO" id="GO:0016020">
    <property type="term" value="C:membrane"/>
    <property type="evidence" value="ECO:0007669"/>
    <property type="project" value="UniProtKB-SubCell"/>
</dbReference>
<evidence type="ECO:0000313" key="8">
    <source>
        <dbReference type="EMBL" id="KYG32897.1"/>
    </source>
</evidence>
<dbReference type="STRING" id="519424.AZF04_18235"/>
<keyword evidence="3" id="KW-0378">Hydrolase</keyword>
<comment type="subcellular location">
    <subcellularLocation>
        <location evidence="1">Membrane</location>
    </subcellularLocation>
</comment>
<reference evidence="8" key="1">
    <citation type="submission" date="2016-02" db="EMBL/GenBank/DDBJ databases">
        <title>Genome sequence of Bacillus trypoxylicola KCTC 13244(T).</title>
        <authorList>
            <person name="Jeong H."/>
            <person name="Park S.-H."/>
            <person name="Choi S.-K."/>
        </authorList>
    </citation>
    <scope>NUCLEOTIDE SEQUENCE [LARGE SCALE GENOMIC DNA]</scope>
    <source>
        <strain evidence="8">KCTC 13244</strain>
    </source>
</reference>